<reference evidence="7" key="1">
    <citation type="journal article" date="2020" name="Stud. Mycol.">
        <title>101 Dothideomycetes genomes: a test case for predicting lifestyles and emergence of pathogens.</title>
        <authorList>
            <person name="Haridas S."/>
            <person name="Albert R."/>
            <person name="Binder M."/>
            <person name="Bloem J."/>
            <person name="Labutti K."/>
            <person name="Salamov A."/>
            <person name="Andreopoulos B."/>
            <person name="Baker S."/>
            <person name="Barry K."/>
            <person name="Bills G."/>
            <person name="Bluhm B."/>
            <person name="Cannon C."/>
            <person name="Castanera R."/>
            <person name="Culley D."/>
            <person name="Daum C."/>
            <person name="Ezra D."/>
            <person name="Gonzalez J."/>
            <person name="Henrissat B."/>
            <person name="Kuo A."/>
            <person name="Liang C."/>
            <person name="Lipzen A."/>
            <person name="Lutzoni F."/>
            <person name="Magnuson J."/>
            <person name="Mondo S."/>
            <person name="Nolan M."/>
            <person name="Ohm R."/>
            <person name="Pangilinan J."/>
            <person name="Park H.-J."/>
            <person name="Ramirez L."/>
            <person name="Alfaro M."/>
            <person name="Sun H."/>
            <person name="Tritt A."/>
            <person name="Yoshinaga Y."/>
            <person name="Zwiers L.-H."/>
            <person name="Turgeon B."/>
            <person name="Goodwin S."/>
            <person name="Spatafora J."/>
            <person name="Crous P."/>
            <person name="Grigoriev I."/>
        </authorList>
    </citation>
    <scope>NUCLEOTIDE SEQUENCE</scope>
    <source>
        <strain evidence="7">CBS 260.36</strain>
    </source>
</reference>
<dbReference type="Proteomes" id="UP000799439">
    <property type="component" value="Unassembled WGS sequence"/>
</dbReference>
<feature type="domain" description="Prolyl 4-hydroxylase alpha subunit" evidence="6">
    <location>
        <begin position="78"/>
        <end position="272"/>
    </location>
</feature>
<dbReference type="InterPro" id="IPR006620">
    <property type="entry name" value="Pro_4_hyd_alph"/>
</dbReference>
<keyword evidence="3" id="KW-0223">Dioxygenase</keyword>
<keyword evidence="8" id="KW-1185">Reference proteome</keyword>
<evidence type="ECO:0000256" key="3">
    <source>
        <dbReference type="ARBA" id="ARBA00022964"/>
    </source>
</evidence>
<evidence type="ECO:0000256" key="1">
    <source>
        <dbReference type="ARBA" id="ARBA00001961"/>
    </source>
</evidence>
<name>A0A9P4J9S2_9PEZI</name>
<keyword evidence="2" id="KW-0479">Metal-binding</keyword>
<dbReference type="Pfam" id="PF13640">
    <property type="entry name" value="2OG-FeII_Oxy_3"/>
    <property type="match status" value="1"/>
</dbReference>
<gene>
    <name evidence="7" type="ORF">K461DRAFT_273657</name>
</gene>
<protein>
    <recommendedName>
        <fullName evidence="6">Prolyl 4-hydroxylase alpha subunit domain-containing protein</fullName>
    </recommendedName>
</protein>
<sequence>MPAVISLRTALEYAAGLALLVAYFGGARLPSSESNVNLQDFNASVHTSLDKLGSLVYPDPDLVCPQPPMDIRVFSTSPLIIHITDFVTKDEARHFIDISEGHWKPSTVFNSGQEVLDDSVRKSEKARIDRDKVVQCVEARALSFQGWPRDTFIERLWTQRYVGPDGHYSHHYDWASANPHARRASTFMVYLDANCSGGGTHFPLLTRPSDPRWCDFIDCSDEQDSGVTFLPRPRAAVFWENFDSEANGWRETLHAGMPVVDGVKVGLNIWSWFQRGLSPEQLKHQSDDVS</sequence>
<dbReference type="GO" id="GO:0005783">
    <property type="term" value="C:endoplasmic reticulum"/>
    <property type="evidence" value="ECO:0007669"/>
    <property type="project" value="TreeGrafter"/>
</dbReference>
<evidence type="ECO:0000313" key="8">
    <source>
        <dbReference type="Proteomes" id="UP000799439"/>
    </source>
</evidence>
<dbReference type="AlphaFoldDB" id="A0A9P4J9S2"/>
<evidence type="ECO:0000256" key="2">
    <source>
        <dbReference type="ARBA" id="ARBA00022723"/>
    </source>
</evidence>
<evidence type="ECO:0000313" key="7">
    <source>
        <dbReference type="EMBL" id="KAF2157476.1"/>
    </source>
</evidence>
<organism evidence="7 8">
    <name type="scientific">Myriangium duriaei CBS 260.36</name>
    <dbReference type="NCBI Taxonomy" id="1168546"/>
    <lineage>
        <taxon>Eukaryota</taxon>
        <taxon>Fungi</taxon>
        <taxon>Dikarya</taxon>
        <taxon>Ascomycota</taxon>
        <taxon>Pezizomycotina</taxon>
        <taxon>Dothideomycetes</taxon>
        <taxon>Dothideomycetidae</taxon>
        <taxon>Myriangiales</taxon>
        <taxon>Myriangiaceae</taxon>
        <taxon>Myriangium</taxon>
    </lineage>
</organism>
<dbReference type="EMBL" id="ML996081">
    <property type="protein sequence ID" value="KAF2157476.1"/>
    <property type="molecule type" value="Genomic_DNA"/>
</dbReference>
<dbReference type="OrthoDB" id="420380at2759"/>
<dbReference type="GO" id="GO:0005506">
    <property type="term" value="F:iron ion binding"/>
    <property type="evidence" value="ECO:0007669"/>
    <property type="project" value="InterPro"/>
</dbReference>
<comment type="caution">
    <text evidence="7">The sequence shown here is derived from an EMBL/GenBank/DDBJ whole genome shotgun (WGS) entry which is preliminary data.</text>
</comment>
<dbReference type="Gene3D" id="2.60.120.620">
    <property type="entry name" value="q2cbj1_9rhob like domain"/>
    <property type="match status" value="1"/>
</dbReference>
<evidence type="ECO:0000256" key="5">
    <source>
        <dbReference type="ARBA" id="ARBA00023004"/>
    </source>
</evidence>
<dbReference type="GO" id="GO:0031418">
    <property type="term" value="F:L-ascorbic acid binding"/>
    <property type="evidence" value="ECO:0007669"/>
    <property type="project" value="InterPro"/>
</dbReference>
<proteinExistence type="predicted"/>
<evidence type="ECO:0000256" key="4">
    <source>
        <dbReference type="ARBA" id="ARBA00023002"/>
    </source>
</evidence>
<keyword evidence="5" id="KW-0408">Iron</keyword>
<dbReference type="GO" id="GO:0004656">
    <property type="term" value="F:procollagen-proline 4-dioxygenase activity"/>
    <property type="evidence" value="ECO:0007669"/>
    <property type="project" value="TreeGrafter"/>
</dbReference>
<comment type="cofactor">
    <cofactor evidence="1">
        <name>L-ascorbate</name>
        <dbReference type="ChEBI" id="CHEBI:38290"/>
    </cofactor>
</comment>
<dbReference type="PANTHER" id="PTHR10869:SF246">
    <property type="entry name" value="TRANSMEMBRANE PROLYL 4-HYDROXYLASE"/>
    <property type="match status" value="1"/>
</dbReference>
<dbReference type="PANTHER" id="PTHR10869">
    <property type="entry name" value="PROLYL 4-HYDROXYLASE ALPHA SUBUNIT"/>
    <property type="match status" value="1"/>
</dbReference>
<dbReference type="SMART" id="SM00702">
    <property type="entry name" value="P4Hc"/>
    <property type="match status" value="1"/>
</dbReference>
<dbReference type="InterPro" id="IPR045054">
    <property type="entry name" value="P4HA-like"/>
</dbReference>
<dbReference type="InterPro" id="IPR044862">
    <property type="entry name" value="Pro_4_hyd_alph_FE2OG_OXY"/>
</dbReference>
<keyword evidence="4" id="KW-0560">Oxidoreductase</keyword>
<evidence type="ECO:0000259" key="6">
    <source>
        <dbReference type="SMART" id="SM00702"/>
    </source>
</evidence>
<accession>A0A9P4J9S2</accession>